<dbReference type="EMBL" id="JBHTBS010000004">
    <property type="protein sequence ID" value="MFC7337494.1"/>
    <property type="molecule type" value="Genomic_DNA"/>
</dbReference>
<gene>
    <name evidence="1" type="ORF">ACFQY0_09930</name>
</gene>
<evidence type="ECO:0000313" key="1">
    <source>
        <dbReference type="EMBL" id="MFC7337494.1"/>
    </source>
</evidence>
<sequence>MNDNALVATALLGAGRLKHLPPAGDADLQNLWDGIPMNDPAAAVLEALVMDRALRLAGRIPENAAAETGVCPPESAPELGEQAVAALLRMLGGEYREVLPEWLESTSGSGSIVPPRVLPELLEAGRRDRTLRAPLALLMGERGRWMAGRHAAFSWVLDERGEADWDADQTADRLAWLKKIRRTDAGQAVTALTESWAGESPDFRQALVQLVAEDPQPGDESWLEELALKDRRQETRRLAVAALLQLSGSAFAGRARERLRSRVRVVGKWLKRKIEVEPPAAFEKSWEADGLREKPPAGTGEKAWWLQQIVSMVPVAEWPALLGIEEKELFSLPIDSDWKDTVIIGWIESARTVPSLSLPDSLLKYLSELDKWPNNAGVRPHVLASLLDASSSPGSLLEMMAKHLPEDEMTRLLISYRRPCAGSAVKAVIRKQLSQKSGLITRPDARLLALCVPVDSIQSELEWLSRLKELSAPAEEFATTLEFRRHLFSPKNPES</sequence>
<protein>
    <submittedName>
        <fullName evidence="1">DUF5691 domain-containing protein</fullName>
    </submittedName>
</protein>
<name>A0ABW2L6Y1_9BACT</name>
<comment type="caution">
    <text evidence="1">The sequence shown here is derived from an EMBL/GenBank/DDBJ whole genome shotgun (WGS) entry which is preliminary data.</text>
</comment>
<organism evidence="1 2">
    <name type="scientific">Haloferula chungangensis</name>
    <dbReference type="NCBI Taxonomy" id="1048331"/>
    <lineage>
        <taxon>Bacteria</taxon>
        <taxon>Pseudomonadati</taxon>
        <taxon>Verrucomicrobiota</taxon>
        <taxon>Verrucomicrobiia</taxon>
        <taxon>Verrucomicrobiales</taxon>
        <taxon>Verrucomicrobiaceae</taxon>
        <taxon>Haloferula</taxon>
    </lineage>
</organism>
<accession>A0ABW2L6Y1</accession>
<dbReference type="InterPro" id="IPR043746">
    <property type="entry name" value="DUF5691"/>
</dbReference>
<dbReference type="Proteomes" id="UP001596472">
    <property type="component" value="Unassembled WGS sequence"/>
</dbReference>
<dbReference type="Pfam" id="PF18944">
    <property type="entry name" value="DUF5691"/>
    <property type="match status" value="1"/>
</dbReference>
<keyword evidence="2" id="KW-1185">Reference proteome</keyword>
<reference evidence="2" key="1">
    <citation type="journal article" date="2019" name="Int. J. Syst. Evol. Microbiol.">
        <title>The Global Catalogue of Microorganisms (GCM) 10K type strain sequencing project: providing services to taxonomists for standard genome sequencing and annotation.</title>
        <authorList>
            <consortium name="The Broad Institute Genomics Platform"/>
            <consortium name="The Broad Institute Genome Sequencing Center for Infectious Disease"/>
            <person name="Wu L."/>
            <person name="Ma J."/>
        </authorList>
    </citation>
    <scope>NUCLEOTIDE SEQUENCE [LARGE SCALE GENOMIC DNA]</scope>
    <source>
        <strain evidence="2">CGMCC 4.1467</strain>
    </source>
</reference>
<proteinExistence type="predicted"/>
<dbReference type="RefSeq" id="WP_379711828.1">
    <property type="nucleotide sequence ID" value="NZ_JBHTBS010000004.1"/>
</dbReference>
<evidence type="ECO:0000313" key="2">
    <source>
        <dbReference type="Proteomes" id="UP001596472"/>
    </source>
</evidence>